<dbReference type="Pfam" id="PF01435">
    <property type="entry name" value="Peptidase_M48"/>
    <property type="match status" value="1"/>
</dbReference>
<dbReference type="Gene3D" id="3.30.2010.10">
    <property type="entry name" value="Metalloproteases ('zincins'), catalytic domain"/>
    <property type="match status" value="1"/>
</dbReference>
<dbReference type="Pfam" id="PF16491">
    <property type="entry name" value="Peptidase_M48_N"/>
    <property type="match status" value="1"/>
</dbReference>
<dbReference type="InterPro" id="IPR027057">
    <property type="entry name" value="CAXX_Prtase_1"/>
</dbReference>
<evidence type="ECO:0000256" key="3">
    <source>
        <dbReference type="ARBA" id="ARBA00022801"/>
    </source>
</evidence>
<keyword evidence="4 7" id="KW-0862">Zinc</keyword>
<feature type="transmembrane region" description="Helical" evidence="9">
    <location>
        <begin position="322"/>
        <end position="343"/>
    </location>
</feature>
<evidence type="ECO:0000256" key="8">
    <source>
        <dbReference type="RuleBase" id="RU003983"/>
    </source>
</evidence>
<dbReference type="GO" id="GO:0004222">
    <property type="term" value="F:metalloendopeptidase activity"/>
    <property type="evidence" value="ECO:0007669"/>
    <property type="project" value="InterPro"/>
</dbReference>
<evidence type="ECO:0000256" key="7">
    <source>
        <dbReference type="PIRSR" id="PIRSR627057-2"/>
    </source>
</evidence>
<dbReference type="RefSeq" id="WP_092344779.1">
    <property type="nucleotide sequence ID" value="NZ_FNQN01000002.1"/>
</dbReference>
<dbReference type="CDD" id="cd07343">
    <property type="entry name" value="M48A_Zmpste24p_like"/>
    <property type="match status" value="1"/>
</dbReference>
<feature type="domain" description="CAAX prenyl protease 1 N-terminal" evidence="11">
    <location>
        <begin position="24"/>
        <end position="201"/>
    </location>
</feature>
<keyword evidence="5 8" id="KW-0482">Metalloprotease</keyword>
<evidence type="ECO:0000259" key="10">
    <source>
        <dbReference type="Pfam" id="PF01435"/>
    </source>
</evidence>
<dbReference type="EMBL" id="FNQN01000002">
    <property type="protein sequence ID" value="SDZ91070.1"/>
    <property type="molecule type" value="Genomic_DNA"/>
</dbReference>
<keyword evidence="9" id="KW-0812">Transmembrane</keyword>
<feature type="transmembrane region" description="Helical" evidence="9">
    <location>
        <begin position="174"/>
        <end position="195"/>
    </location>
</feature>
<dbReference type="FunFam" id="3.30.2010.10:FF:000010">
    <property type="entry name" value="M48 family peptidase"/>
    <property type="match status" value="1"/>
</dbReference>
<feature type="transmembrane region" description="Helical" evidence="9">
    <location>
        <begin position="66"/>
        <end position="84"/>
    </location>
</feature>
<dbReference type="InterPro" id="IPR001915">
    <property type="entry name" value="Peptidase_M48"/>
</dbReference>
<evidence type="ECO:0000256" key="1">
    <source>
        <dbReference type="ARBA" id="ARBA00022670"/>
    </source>
</evidence>
<dbReference type="GO" id="GO:0046872">
    <property type="term" value="F:metal ion binding"/>
    <property type="evidence" value="ECO:0007669"/>
    <property type="project" value="UniProtKB-KW"/>
</dbReference>
<feature type="domain" description="Peptidase M48" evidence="10">
    <location>
        <begin position="205"/>
        <end position="407"/>
    </location>
</feature>
<comment type="similarity">
    <text evidence="8">Belongs to the peptidase M48 family.</text>
</comment>
<dbReference type="STRING" id="37625.SAMN05660420_00695"/>
<name>A0A1H3WVS2_9BACT</name>
<comment type="cofactor">
    <cofactor evidence="7 8">
        <name>Zn(2+)</name>
        <dbReference type="ChEBI" id="CHEBI:29105"/>
    </cofactor>
    <text evidence="7 8">Binds 1 zinc ion per subunit.</text>
</comment>
<feature type="transmembrane region" description="Helical" evidence="9">
    <location>
        <begin position="96"/>
        <end position="120"/>
    </location>
</feature>
<feature type="transmembrane region" description="Helical" evidence="9">
    <location>
        <begin position="293"/>
        <end position="316"/>
    </location>
</feature>
<feature type="active site" evidence="6">
    <location>
        <position position="275"/>
    </location>
</feature>
<protein>
    <submittedName>
        <fullName evidence="12">STE24 endopeptidase</fullName>
    </submittedName>
</protein>
<keyword evidence="3 8" id="KW-0378">Hydrolase</keyword>
<feature type="binding site" evidence="7">
    <location>
        <position position="278"/>
    </location>
    <ligand>
        <name>Zn(2+)</name>
        <dbReference type="ChEBI" id="CHEBI:29105"/>
        <note>catalytic</note>
    </ligand>
</feature>
<feature type="transmembrane region" description="Helical" evidence="9">
    <location>
        <begin position="141"/>
        <end position="168"/>
    </location>
</feature>
<evidence type="ECO:0000256" key="9">
    <source>
        <dbReference type="SAM" id="Phobius"/>
    </source>
</evidence>
<proteinExistence type="inferred from homology"/>
<reference evidence="12 13" key="1">
    <citation type="submission" date="2016-10" db="EMBL/GenBank/DDBJ databases">
        <authorList>
            <person name="de Groot N.N."/>
        </authorList>
    </citation>
    <scope>NUCLEOTIDE SEQUENCE [LARGE SCALE GENOMIC DNA]</scope>
    <source>
        <strain evidence="12 13">DSM 7343</strain>
    </source>
</reference>
<feature type="binding site" evidence="7">
    <location>
        <position position="274"/>
    </location>
    <ligand>
        <name>Zn(2+)</name>
        <dbReference type="ChEBI" id="CHEBI:29105"/>
        <note>catalytic</note>
    </ligand>
</feature>
<keyword evidence="1 8" id="KW-0645">Protease</keyword>
<keyword evidence="13" id="KW-1185">Reference proteome</keyword>
<evidence type="ECO:0000256" key="4">
    <source>
        <dbReference type="ARBA" id="ARBA00022833"/>
    </source>
</evidence>
<evidence type="ECO:0000259" key="11">
    <source>
        <dbReference type="Pfam" id="PF16491"/>
    </source>
</evidence>
<accession>A0A1H3WVS2</accession>
<dbReference type="Proteomes" id="UP000199409">
    <property type="component" value="Unassembled WGS sequence"/>
</dbReference>
<evidence type="ECO:0000313" key="13">
    <source>
        <dbReference type="Proteomes" id="UP000199409"/>
    </source>
</evidence>
<dbReference type="GO" id="GO:0071586">
    <property type="term" value="P:CAAX-box protein processing"/>
    <property type="evidence" value="ECO:0007669"/>
    <property type="project" value="InterPro"/>
</dbReference>
<evidence type="ECO:0000256" key="6">
    <source>
        <dbReference type="PIRSR" id="PIRSR627057-1"/>
    </source>
</evidence>
<evidence type="ECO:0000313" key="12">
    <source>
        <dbReference type="EMBL" id="SDZ91070.1"/>
    </source>
</evidence>
<dbReference type="InterPro" id="IPR032456">
    <property type="entry name" value="Peptidase_M48_N"/>
</dbReference>
<sequence>MPLLFLSVYLLITVIRFALDWINIRHRQQGRQPLPAAFAGQIDEQRLDRSDAYALAGDRVGLVEDILAVALTIAFLFGGILPWYDQWIAGYTDNFIVSGLLFFGLLALIQLLIGLPFSLYKNFVLEERFGFNRMSFKLWCADLLKSLLIGSVLFTLLGGGALALVQIAPQSWWLWVWGFWVVVTLFLLYLSPYLIEPLFFKFTPLAKADLEIEVRDLLEKAGAHAGKVLQVDASRRSGHSNAYFTGIGKVKRVVLFDTLMEQLDNKELLAVLAHELGHWRCGHLRQQLIKSQIMALLVCWLAFTLLSSQLLPGWLGLEQLSFAGQVFILGWIGSLIGFFWIPVSSWWSRRHERQADQFAINMVGSGQELASGLVKLARENLSNLFPHPLYAAVYYSHPPLVERVLWLQKGKVDAVSLKKFSADQ</sequence>
<evidence type="ECO:0000256" key="5">
    <source>
        <dbReference type="ARBA" id="ARBA00023049"/>
    </source>
</evidence>
<feature type="binding site" evidence="7">
    <location>
        <position position="352"/>
    </location>
    <ligand>
        <name>Zn(2+)</name>
        <dbReference type="ChEBI" id="CHEBI:29105"/>
        <note>catalytic</note>
    </ligand>
</feature>
<dbReference type="AlphaFoldDB" id="A0A1H3WVS2"/>
<organism evidence="12 13">
    <name type="scientific">Desulfuromusa kysingii</name>
    <dbReference type="NCBI Taxonomy" id="37625"/>
    <lineage>
        <taxon>Bacteria</taxon>
        <taxon>Pseudomonadati</taxon>
        <taxon>Thermodesulfobacteriota</taxon>
        <taxon>Desulfuromonadia</taxon>
        <taxon>Desulfuromonadales</taxon>
        <taxon>Geopsychrobacteraceae</taxon>
        <taxon>Desulfuromusa</taxon>
    </lineage>
</organism>
<dbReference type="OrthoDB" id="9781930at2"/>
<feature type="transmembrane region" description="Helical" evidence="9">
    <location>
        <begin position="6"/>
        <end position="24"/>
    </location>
</feature>
<keyword evidence="9" id="KW-0472">Membrane</keyword>
<keyword evidence="9" id="KW-1133">Transmembrane helix</keyword>
<keyword evidence="2 7" id="KW-0479">Metal-binding</keyword>
<feature type="active site" description="Proton donor" evidence="6">
    <location>
        <position position="356"/>
    </location>
</feature>
<evidence type="ECO:0000256" key="2">
    <source>
        <dbReference type="ARBA" id="ARBA00022723"/>
    </source>
</evidence>
<gene>
    <name evidence="12" type="ORF">SAMN05660420_00695</name>
</gene>
<dbReference type="PANTHER" id="PTHR10120">
    <property type="entry name" value="CAAX PRENYL PROTEASE 1"/>
    <property type="match status" value="1"/>
</dbReference>